<keyword evidence="8 10" id="KW-0472">Membrane</keyword>
<feature type="domain" description="ABC transmembrane type-1" evidence="11">
    <location>
        <begin position="297"/>
        <end position="550"/>
    </location>
</feature>
<dbReference type="SUPFAM" id="SSF52540">
    <property type="entry name" value="P-loop containing nucleoside triphosphate hydrolases"/>
    <property type="match status" value="2"/>
</dbReference>
<dbReference type="GO" id="GO:0000329">
    <property type="term" value="C:fungal-type vacuole membrane"/>
    <property type="evidence" value="ECO:0007669"/>
    <property type="project" value="UniProtKB-ARBA"/>
</dbReference>
<keyword evidence="5" id="KW-0547">Nucleotide-binding</keyword>
<keyword evidence="2" id="KW-0813">Transport</keyword>
<proteinExistence type="predicted"/>
<dbReference type="InterPro" id="IPR044726">
    <property type="entry name" value="ABCC_6TM_D2"/>
</dbReference>
<feature type="compositionally biased region" description="Polar residues" evidence="9">
    <location>
        <begin position="227"/>
        <end position="240"/>
    </location>
</feature>
<feature type="region of interest" description="Disordered" evidence="9">
    <location>
        <begin position="713"/>
        <end position="748"/>
    </location>
</feature>
<evidence type="ECO:0000256" key="7">
    <source>
        <dbReference type="ARBA" id="ARBA00022989"/>
    </source>
</evidence>
<dbReference type="PROSITE" id="PS00211">
    <property type="entry name" value="ABC_TRANSPORTER_1"/>
    <property type="match status" value="1"/>
</dbReference>
<dbReference type="PROSITE" id="PS50929">
    <property type="entry name" value="ABC_TM1F"/>
    <property type="match status" value="1"/>
</dbReference>
<feature type="compositionally biased region" description="Basic and acidic residues" evidence="9">
    <location>
        <begin position="245"/>
        <end position="255"/>
    </location>
</feature>
<feature type="transmembrane region" description="Helical" evidence="10">
    <location>
        <begin position="528"/>
        <end position="550"/>
    </location>
</feature>
<evidence type="ECO:0000256" key="6">
    <source>
        <dbReference type="ARBA" id="ARBA00022840"/>
    </source>
</evidence>
<feature type="transmembrane region" description="Helical" evidence="10">
    <location>
        <begin position="349"/>
        <end position="373"/>
    </location>
</feature>
<dbReference type="Gene3D" id="1.20.1560.10">
    <property type="entry name" value="ABC transporter type 1, transmembrane domain"/>
    <property type="match status" value="1"/>
</dbReference>
<reference evidence="12 13" key="1">
    <citation type="submission" date="2018-03" db="EMBL/GenBank/DDBJ databases">
        <authorList>
            <person name="Guldener U."/>
        </authorList>
    </citation>
    <scope>NUCLEOTIDE SEQUENCE [LARGE SCALE GENOMIC DNA]</scope>
    <source>
        <strain evidence="12 13">NBRC100155</strain>
    </source>
</reference>
<evidence type="ECO:0000256" key="9">
    <source>
        <dbReference type="SAM" id="MobiDB-lite"/>
    </source>
</evidence>
<dbReference type="GO" id="GO:0140359">
    <property type="term" value="F:ABC-type transporter activity"/>
    <property type="evidence" value="ECO:0007669"/>
    <property type="project" value="InterPro"/>
</dbReference>
<accession>A0A5C3E699</accession>
<dbReference type="AlphaFoldDB" id="A0A5C3E699"/>
<comment type="subcellular location">
    <subcellularLocation>
        <location evidence="1">Endomembrane system</location>
        <topology evidence="1">Multi-pass membrane protein</topology>
    </subcellularLocation>
</comment>
<feature type="compositionally biased region" description="Polar residues" evidence="9">
    <location>
        <begin position="716"/>
        <end position="725"/>
    </location>
</feature>
<keyword evidence="6" id="KW-0067">ATP-binding</keyword>
<dbReference type="GO" id="GO:0012505">
    <property type="term" value="C:endomembrane system"/>
    <property type="evidence" value="ECO:0007669"/>
    <property type="project" value="UniProtKB-SubCell"/>
</dbReference>
<feature type="transmembrane region" description="Helical" evidence="10">
    <location>
        <begin position="423"/>
        <end position="439"/>
    </location>
</feature>
<dbReference type="SUPFAM" id="SSF90123">
    <property type="entry name" value="ABC transporter transmembrane region"/>
    <property type="match status" value="1"/>
</dbReference>
<dbReference type="CDD" id="cd18580">
    <property type="entry name" value="ABC_6TM_ABCC_D2"/>
    <property type="match status" value="1"/>
</dbReference>
<dbReference type="InterPro" id="IPR011527">
    <property type="entry name" value="ABC1_TM_dom"/>
</dbReference>
<evidence type="ECO:0000256" key="2">
    <source>
        <dbReference type="ARBA" id="ARBA00022448"/>
    </source>
</evidence>
<keyword evidence="3 10" id="KW-0812">Transmembrane</keyword>
<dbReference type="FunFam" id="1.20.1560.10:FF:000013">
    <property type="entry name" value="ABC transporter C family member 2"/>
    <property type="match status" value="1"/>
</dbReference>
<feature type="region of interest" description="Disordered" evidence="9">
    <location>
        <begin position="196"/>
        <end position="264"/>
    </location>
</feature>
<dbReference type="Pfam" id="PF00005">
    <property type="entry name" value="ABC_tran"/>
    <property type="match status" value="2"/>
</dbReference>
<feature type="transmembrane region" description="Helical" evidence="10">
    <location>
        <begin position="284"/>
        <end position="304"/>
    </location>
</feature>
<dbReference type="GO" id="GO:0005524">
    <property type="term" value="F:ATP binding"/>
    <property type="evidence" value="ECO:0007669"/>
    <property type="project" value="UniProtKB-KW"/>
</dbReference>
<dbReference type="InterPro" id="IPR017871">
    <property type="entry name" value="ABC_transporter-like_CS"/>
</dbReference>
<keyword evidence="4" id="KW-0677">Repeat</keyword>
<evidence type="ECO:0000256" key="3">
    <source>
        <dbReference type="ARBA" id="ARBA00022692"/>
    </source>
</evidence>
<evidence type="ECO:0000256" key="5">
    <source>
        <dbReference type="ARBA" id="ARBA00022741"/>
    </source>
</evidence>
<dbReference type="Proteomes" id="UP000324022">
    <property type="component" value="Unassembled WGS sequence"/>
</dbReference>
<dbReference type="InterPro" id="IPR003439">
    <property type="entry name" value="ABC_transporter-like_ATP-bd"/>
</dbReference>
<evidence type="ECO:0000313" key="12">
    <source>
        <dbReference type="EMBL" id="SPO25635.1"/>
    </source>
</evidence>
<evidence type="ECO:0000256" key="8">
    <source>
        <dbReference type="ARBA" id="ARBA00023136"/>
    </source>
</evidence>
<organism evidence="12 13">
    <name type="scientific">Ustilago trichophora</name>
    <dbReference type="NCBI Taxonomy" id="86804"/>
    <lineage>
        <taxon>Eukaryota</taxon>
        <taxon>Fungi</taxon>
        <taxon>Dikarya</taxon>
        <taxon>Basidiomycota</taxon>
        <taxon>Ustilaginomycotina</taxon>
        <taxon>Ustilaginomycetes</taxon>
        <taxon>Ustilaginales</taxon>
        <taxon>Ustilaginaceae</taxon>
        <taxon>Ustilago</taxon>
    </lineage>
</organism>
<evidence type="ECO:0000256" key="4">
    <source>
        <dbReference type="ARBA" id="ARBA00022737"/>
    </source>
</evidence>
<protein>
    <recommendedName>
        <fullName evidence="11">ABC transmembrane type-1 domain-containing protein</fullName>
    </recommendedName>
</protein>
<dbReference type="InterPro" id="IPR036640">
    <property type="entry name" value="ABC1_TM_sf"/>
</dbReference>
<feature type="compositionally biased region" description="Low complexity" evidence="9">
    <location>
        <begin position="727"/>
        <end position="748"/>
    </location>
</feature>
<dbReference type="EMBL" id="OOIN01000012">
    <property type="protein sequence ID" value="SPO25635.1"/>
    <property type="molecule type" value="Genomic_DNA"/>
</dbReference>
<dbReference type="InterPro" id="IPR027417">
    <property type="entry name" value="P-loop_NTPase"/>
</dbReference>
<dbReference type="Pfam" id="PF00664">
    <property type="entry name" value="ABC_membrane"/>
    <property type="match status" value="1"/>
</dbReference>
<evidence type="ECO:0000259" key="11">
    <source>
        <dbReference type="PROSITE" id="PS50929"/>
    </source>
</evidence>
<dbReference type="PANTHER" id="PTHR24223:SF443">
    <property type="entry name" value="MULTIDRUG-RESISTANCE LIKE PROTEIN 1, ISOFORM I"/>
    <property type="match status" value="1"/>
</dbReference>
<sequence length="748" mass="82022">MQRTSGWTPDPSLLSYVPQNPFLLAASIRDNILFGLDFDAARFEAVIFACGLKPDLAMLMHGEHTLIVAEGSNLSGGQKARISLARAIYSRAGIVLIDDCLSAVDAKTSKHICNNLFDSKEGKDANLLHGRTTILVTHHVGLIVSRCATILELDNGHQIFFGSAWQYMESSFYNFNKTILEHLDVSSTDAKELDPVSSQSLVNNPEGCALDSLDGKTNNHGKETLSTRHPPQQLSKQDLSGPSLHHRDDLTDRFSTESSDSAMDQGFDEETQAHGRVPFDVYRAYIQAGGGVFLWSLVLFFAYLESFAEFAGSWWLKKWTQCLTPEAQMGRQCQGQTSHETGWWLYRWALIQALEVVITVACSALICTSSVLAGSRMFQQMLNAVLQAPLRFHESVRLGHILKRFGQDMESIDSHLAEEISEFLNGLLATIISILGMLVGGGPVIIVLFLLVTPVFCVLVSVFTVALRDLQRLGSIAKGRQMTKLVELITGIVTIRAFGKSSRCYAVFLETLDESVTLHFWQSLLGQWLSFLMGMLSSVLALIAVLLATLSPGYSTARTGFTLVFIQSLLSTLQHNLESLTSVEQSFVAVEHVLEHMKIEAEPLDKHSSLNDSDVSQNWPSSGAIEIRDLYVSHAPHLPDVLKGVNLSIRPGKRIAIVGATGSGKSTLISALFRMVHFRHGNIKIDGLDITDHSDNAINRVLRQVGLLENKAPTLEGSSSRNYGTFSDPTGSGTSSKTGLLGDTVDGW</sequence>
<dbReference type="OrthoDB" id="6500128at2759"/>
<evidence type="ECO:0000313" key="13">
    <source>
        <dbReference type="Proteomes" id="UP000324022"/>
    </source>
</evidence>
<evidence type="ECO:0000256" key="10">
    <source>
        <dbReference type="SAM" id="Phobius"/>
    </source>
</evidence>
<dbReference type="PANTHER" id="PTHR24223">
    <property type="entry name" value="ATP-BINDING CASSETTE SUB-FAMILY C"/>
    <property type="match status" value="1"/>
</dbReference>
<evidence type="ECO:0000256" key="1">
    <source>
        <dbReference type="ARBA" id="ARBA00004127"/>
    </source>
</evidence>
<name>A0A5C3E699_9BASI</name>
<keyword evidence="13" id="KW-1185">Reference proteome</keyword>
<gene>
    <name evidence="12" type="ORF">UTRI_03000</name>
</gene>
<dbReference type="Gene3D" id="3.40.50.300">
    <property type="entry name" value="P-loop containing nucleotide triphosphate hydrolases"/>
    <property type="match status" value="2"/>
</dbReference>
<keyword evidence="7 10" id="KW-1133">Transmembrane helix</keyword>
<dbReference type="InterPro" id="IPR050173">
    <property type="entry name" value="ABC_transporter_C-like"/>
</dbReference>
<feature type="transmembrane region" description="Helical" evidence="10">
    <location>
        <begin position="445"/>
        <end position="467"/>
    </location>
</feature>
<dbReference type="GO" id="GO:0016887">
    <property type="term" value="F:ATP hydrolysis activity"/>
    <property type="evidence" value="ECO:0007669"/>
    <property type="project" value="InterPro"/>
</dbReference>